<evidence type="ECO:0000313" key="2">
    <source>
        <dbReference type="EMBL" id="GAA3786686.1"/>
    </source>
</evidence>
<comment type="caution">
    <text evidence="2">The sequence shown here is derived from an EMBL/GenBank/DDBJ whole genome shotgun (WGS) entry which is preliminary data.</text>
</comment>
<proteinExistence type="predicted"/>
<feature type="compositionally biased region" description="Basic and acidic residues" evidence="1">
    <location>
        <begin position="233"/>
        <end position="242"/>
    </location>
</feature>
<keyword evidence="3" id="KW-1185">Reference proteome</keyword>
<protein>
    <submittedName>
        <fullName evidence="2">Uncharacterized protein</fullName>
    </submittedName>
</protein>
<sequence length="242" mass="25759">MCQALEDTAAAVDGQPGCPRRVCVTPGAPAWECADPCTDAQGGGQLTVHVYRLYPSNQQFPQEDRTVRGLVNCVPPPTTAAEMVVTLLRCVPTLDERGCPLACAELEAAARVAYVDAVTVYNALMCCLPHTAGPRGRRFVMAPKRSSARRAGAPGWSSGSPWRCPGAPPARGTCRERTGHRPDRRTRAQAPGLGPGRGDRPPGARARRADQALSKVLPPVDTGTLRSRIFIEGPRRGESTTG</sequence>
<evidence type="ECO:0000256" key="1">
    <source>
        <dbReference type="SAM" id="MobiDB-lite"/>
    </source>
</evidence>
<evidence type="ECO:0000313" key="3">
    <source>
        <dbReference type="Proteomes" id="UP001500888"/>
    </source>
</evidence>
<dbReference type="EMBL" id="BAAAZR010000001">
    <property type="protein sequence ID" value="GAA3786686.1"/>
    <property type="molecule type" value="Genomic_DNA"/>
</dbReference>
<feature type="compositionally biased region" description="Basic and acidic residues" evidence="1">
    <location>
        <begin position="197"/>
        <end position="210"/>
    </location>
</feature>
<feature type="region of interest" description="Disordered" evidence="1">
    <location>
        <begin position="143"/>
        <end position="242"/>
    </location>
</feature>
<gene>
    <name evidence="2" type="ORF">GCM10022226_01010</name>
</gene>
<dbReference type="RefSeq" id="WP_344932793.1">
    <property type="nucleotide sequence ID" value="NZ_BAAAZR010000001.1"/>
</dbReference>
<organism evidence="2 3">
    <name type="scientific">Sphaerisporangium flaviroseum</name>
    <dbReference type="NCBI Taxonomy" id="509199"/>
    <lineage>
        <taxon>Bacteria</taxon>
        <taxon>Bacillati</taxon>
        <taxon>Actinomycetota</taxon>
        <taxon>Actinomycetes</taxon>
        <taxon>Streptosporangiales</taxon>
        <taxon>Streptosporangiaceae</taxon>
        <taxon>Sphaerisporangium</taxon>
    </lineage>
</organism>
<reference evidence="3" key="1">
    <citation type="journal article" date="2019" name="Int. J. Syst. Evol. Microbiol.">
        <title>The Global Catalogue of Microorganisms (GCM) 10K type strain sequencing project: providing services to taxonomists for standard genome sequencing and annotation.</title>
        <authorList>
            <consortium name="The Broad Institute Genomics Platform"/>
            <consortium name="The Broad Institute Genome Sequencing Center for Infectious Disease"/>
            <person name="Wu L."/>
            <person name="Ma J."/>
        </authorList>
    </citation>
    <scope>NUCLEOTIDE SEQUENCE [LARGE SCALE GENOMIC DNA]</scope>
    <source>
        <strain evidence="3">JCM 16908</strain>
    </source>
</reference>
<dbReference type="Proteomes" id="UP001500888">
    <property type="component" value="Unassembled WGS sequence"/>
</dbReference>
<accession>A0ABP7H724</accession>
<name>A0ABP7H724_9ACTN</name>